<keyword evidence="5" id="KW-1185">Reference proteome</keyword>
<feature type="domain" description="DUF6534" evidence="3">
    <location>
        <begin position="103"/>
        <end position="193"/>
    </location>
</feature>
<dbReference type="EMBL" id="KQ085885">
    <property type="protein sequence ID" value="KLO19738.1"/>
    <property type="molecule type" value="Genomic_DNA"/>
</dbReference>
<name>A0A0H2SD97_9AGAM</name>
<protein>
    <recommendedName>
        <fullName evidence="3">DUF6534 domain-containing protein</fullName>
    </recommendedName>
</protein>
<evidence type="ECO:0000313" key="5">
    <source>
        <dbReference type="Proteomes" id="UP000053477"/>
    </source>
</evidence>
<feature type="region of interest" description="Disordered" evidence="1">
    <location>
        <begin position="267"/>
        <end position="286"/>
    </location>
</feature>
<dbReference type="PANTHER" id="PTHR40465:SF1">
    <property type="entry name" value="DUF6534 DOMAIN-CONTAINING PROTEIN"/>
    <property type="match status" value="1"/>
</dbReference>
<keyword evidence="2" id="KW-0812">Transmembrane</keyword>
<feature type="transmembrane region" description="Helical" evidence="2">
    <location>
        <begin position="24"/>
        <end position="47"/>
    </location>
</feature>
<dbReference type="AlphaFoldDB" id="A0A0H2SD97"/>
<dbReference type="PANTHER" id="PTHR40465">
    <property type="entry name" value="CHROMOSOME 1, WHOLE GENOME SHOTGUN SEQUENCE"/>
    <property type="match status" value="1"/>
</dbReference>
<evidence type="ECO:0000256" key="1">
    <source>
        <dbReference type="SAM" id="MobiDB-lite"/>
    </source>
</evidence>
<dbReference type="Pfam" id="PF20152">
    <property type="entry name" value="DUF6534"/>
    <property type="match status" value="1"/>
</dbReference>
<evidence type="ECO:0000259" key="3">
    <source>
        <dbReference type="Pfam" id="PF20152"/>
    </source>
</evidence>
<dbReference type="InParanoid" id="A0A0H2SD97"/>
<feature type="transmembrane region" description="Helical" evidence="2">
    <location>
        <begin position="93"/>
        <end position="118"/>
    </location>
</feature>
<evidence type="ECO:0000256" key="2">
    <source>
        <dbReference type="SAM" id="Phobius"/>
    </source>
</evidence>
<accession>A0A0H2SD97</accession>
<dbReference type="OrthoDB" id="2535105at2759"/>
<organism evidence="4 5">
    <name type="scientific">Schizopora paradoxa</name>
    <dbReference type="NCBI Taxonomy" id="27342"/>
    <lineage>
        <taxon>Eukaryota</taxon>
        <taxon>Fungi</taxon>
        <taxon>Dikarya</taxon>
        <taxon>Basidiomycota</taxon>
        <taxon>Agaricomycotina</taxon>
        <taxon>Agaricomycetes</taxon>
        <taxon>Hymenochaetales</taxon>
        <taxon>Schizoporaceae</taxon>
        <taxon>Schizopora</taxon>
    </lineage>
</organism>
<feature type="compositionally biased region" description="Polar residues" evidence="1">
    <location>
        <begin position="270"/>
        <end position="286"/>
    </location>
</feature>
<dbReference type="InterPro" id="IPR045339">
    <property type="entry name" value="DUF6534"/>
</dbReference>
<sequence length="286" mass="31347">MAFVLHYGYTGLVKQYGEMSKFGLIPWSLPAALSTNLASDVIIRIFFSRKIWFLSGQNLAVVSVIGVVVSISFALSFCNYKTSGTLGLKQKEWIMICRLVMTTVTDLSIAAALCFYFAKSRKTYYEGTRSVISSLLHYTVQTGLFATLWSVGSLITVGAKPNSGLGTAFYIFYLPLSKIYVNALLASLNARESLREKSRVLKSSPLEVYDENGMNLIALNTCAQAHRAAGAVRATSTTVTTSGSGRISVDEDDDKVIAIQVQVDREITEDSSPYESDVSSRFNGQR</sequence>
<dbReference type="STRING" id="27342.A0A0H2SD97"/>
<keyword evidence="2" id="KW-1133">Transmembrane helix</keyword>
<feature type="transmembrane region" description="Helical" evidence="2">
    <location>
        <begin position="170"/>
        <end position="190"/>
    </location>
</feature>
<feature type="transmembrane region" description="Helical" evidence="2">
    <location>
        <begin position="59"/>
        <end position="77"/>
    </location>
</feature>
<keyword evidence="2" id="KW-0472">Membrane</keyword>
<evidence type="ECO:0000313" key="4">
    <source>
        <dbReference type="EMBL" id="KLO19738.1"/>
    </source>
</evidence>
<feature type="transmembrane region" description="Helical" evidence="2">
    <location>
        <begin position="138"/>
        <end position="158"/>
    </location>
</feature>
<reference evidence="4 5" key="1">
    <citation type="submission" date="2015-04" db="EMBL/GenBank/DDBJ databases">
        <title>Complete genome sequence of Schizopora paradoxa KUC8140, a cosmopolitan wood degrader in East Asia.</title>
        <authorList>
            <consortium name="DOE Joint Genome Institute"/>
            <person name="Min B."/>
            <person name="Park H."/>
            <person name="Jang Y."/>
            <person name="Kim J.-J."/>
            <person name="Kim K.H."/>
            <person name="Pangilinan J."/>
            <person name="Lipzen A."/>
            <person name="Riley R."/>
            <person name="Grigoriev I.V."/>
            <person name="Spatafora J.W."/>
            <person name="Choi I.-G."/>
        </authorList>
    </citation>
    <scope>NUCLEOTIDE SEQUENCE [LARGE SCALE GENOMIC DNA]</scope>
    <source>
        <strain evidence="4 5">KUC8140</strain>
    </source>
</reference>
<gene>
    <name evidence="4" type="ORF">SCHPADRAFT_59338</name>
</gene>
<proteinExistence type="predicted"/>
<dbReference type="Proteomes" id="UP000053477">
    <property type="component" value="Unassembled WGS sequence"/>
</dbReference>